<accession>A0A545SPC2</accession>
<gene>
    <name evidence="4" type="ORF">FIL88_12150</name>
</gene>
<keyword evidence="5" id="KW-1185">Reference proteome</keyword>
<sequence>MDENKKKVRDVMQGTIYMISGLATVRDAVNEMDAKGVTALVIERRHEDDEYGIVSIDMIAERAIALNKSLDRTNVYEVMDKPALTVADHMAVKYAVRLLSRLDHRRALVIENGTACGLVTLRDMVLSFAEPQSS</sequence>
<reference evidence="4 5" key="1">
    <citation type="submission" date="2019-06" db="EMBL/GenBank/DDBJ databases">
        <title>A novel species of marine bacteria.</title>
        <authorList>
            <person name="Wang Y."/>
        </authorList>
    </citation>
    <scope>NUCLEOTIDE SEQUENCE [LARGE SCALE GENOMIC DNA]</scope>
    <source>
        <strain evidence="4 5">MA1-10</strain>
    </source>
</reference>
<proteinExistence type="predicted"/>
<dbReference type="InterPro" id="IPR000644">
    <property type="entry name" value="CBS_dom"/>
</dbReference>
<name>A0A545SPC2_9RHOB</name>
<evidence type="ECO:0000313" key="5">
    <source>
        <dbReference type="Proteomes" id="UP000315816"/>
    </source>
</evidence>
<dbReference type="SMART" id="SM00116">
    <property type="entry name" value="CBS"/>
    <property type="match status" value="2"/>
</dbReference>
<dbReference type="AlphaFoldDB" id="A0A545SPC2"/>
<evidence type="ECO:0000313" key="4">
    <source>
        <dbReference type="EMBL" id="TQV66840.1"/>
    </source>
</evidence>
<dbReference type="Pfam" id="PF00571">
    <property type="entry name" value="CBS"/>
    <property type="match status" value="1"/>
</dbReference>
<dbReference type="Proteomes" id="UP000315816">
    <property type="component" value="Unassembled WGS sequence"/>
</dbReference>
<comment type="caution">
    <text evidence="4">The sequence shown here is derived from an EMBL/GenBank/DDBJ whole genome shotgun (WGS) entry which is preliminary data.</text>
</comment>
<dbReference type="PROSITE" id="PS51371">
    <property type="entry name" value="CBS"/>
    <property type="match status" value="1"/>
</dbReference>
<dbReference type="InterPro" id="IPR051257">
    <property type="entry name" value="Diverse_CBS-Domain"/>
</dbReference>
<dbReference type="PANTHER" id="PTHR43080">
    <property type="entry name" value="CBS DOMAIN-CONTAINING PROTEIN CBSX3, MITOCHONDRIAL"/>
    <property type="match status" value="1"/>
</dbReference>
<dbReference type="EMBL" id="VICH01000008">
    <property type="protein sequence ID" value="TQV66840.1"/>
    <property type="molecule type" value="Genomic_DNA"/>
</dbReference>
<dbReference type="SUPFAM" id="SSF54631">
    <property type="entry name" value="CBS-domain pair"/>
    <property type="match status" value="1"/>
</dbReference>
<feature type="domain" description="CBS" evidence="3">
    <location>
        <begin position="79"/>
        <end position="134"/>
    </location>
</feature>
<dbReference type="InterPro" id="IPR046342">
    <property type="entry name" value="CBS_dom_sf"/>
</dbReference>
<keyword evidence="1 2" id="KW-0129">CBS domain</keyword>
<dbReference type="PANTHER" id="PTHR43080:SF2">
    <property type="entry name" value="CBS DOMAIN-CONTAINING PROTEIN"/>
    <property type="match status" value="1"/>
</dbReference>
<dbReference type="OrthoDB" id="9771532at2"/>
<protein>
    <submittedName>
        <fullName evidence="4">CBS domain-containing protein</fullName>
    </submittedName>
</protein>
<evidence type="ECO:0000259" key="3">
    <source>
        <dbReference type="PROSITE" id="PS51371"/>
    </source>
</evidence>
<dbReference type="RefSeq" id="WP_142854137.1">
    <property type="nucleotide sequence ID" value="NZ_FXWW01000004.1"/>
</dbReference>
<evidence type="ECO:0000256" key="2">
    <source>
        <dbReference type="PROSITE-ProRule" id="PRU00703"/>
    </source>
</evidence>
<organism evidence="4 5">
    <name type="scientific">Aliiroseovarius halocynthiae</name>
    <dbReference type="NCBI Taxonomy" id="985055"/>
    <lineage>
        <taxon>Bacteria</taxon>
        <taxon>Pseudomonadati</taxon>
        <taxon>Pseudomonadota</taxon>
        <taxon>Alphaproteobacteria</taxon>
        <taxon>Rhodobacterales</taxon>
        <taxon>Paracoccaceae</taxon>
        <taxon>Aliiroseovarius</taxon>
    </lineage>
</organism>
<evidence type="ECO:0000256" key="1">
    <source>
        <dbReference type="ARBA" id="ARBA00023122"/>
    </source>
</evidence>
<dbReference type="Gene3D" id="3.10.580.10">
    <property type="entry name" value="CBS-domain"/>
    <property type="match status" value="1"/>
</dbReference>